<dbReference type="FunFam" id="2.30.30.30:FF:000030">
    <property type="entry name" value="60S ribosomal protein L14"/>
    <property type="match status" value="1"/>
</dbReference>
<keyword evidence="6" id="KW-0687">Ribonucleoprotein</keyword>
<dbReference type="Proteomes" id="UP000750522">
    <property type="component" value="Unassembled WGS sequence"/>
</dbReference>
<name>A0A0J9XF92_GEOCN</name>
<dbReference type="InterPro" id="IPR039660">
    <property type="entry name" value="Ribosomal_eL14"/>
</dbReference>
<evidence type="ECO:0000313" key="10">
    <source>
        <dbReference type="Proteomes" id="UP000242525"/>
    </source>
</evidence>
<gene>
    <name evidence="8" type="ORF">BN980_GECA11s03134g</name>
    <name evidence="9" type="ORF">DV451_000191</name>
</gene>
<reference evidence="8 10" key="1">
    <citation type="submission" date="2014-03" db="EMBL/GenBank/DDBJ databases">
        <authorList>
            <person name="Casaregola S."/>
        </authorList>
    </citation>
    <scope>NUCLEOTIDE SEQUENCE [LARGE SCALE GENOMIC DNA]</scope>
    <source>
        <strain evidence="8 10">CLIB 918</strain>
    </source>
</reference>
<evidence type="ECO:0000256" key="3">
    <source>
        <dbReference type="ARBA" id="ARBA00006592"/>
    </source>
</evidence>
<comment type="function">
    <text evidence="1">Component of the ribosome, a large ribonucleoprotein complex responsible for the synthesis of proteins in the cell. The small ribosomal subunit (SSU) binds messenger RNAs (mRNAs) and translates the encoded message by selecting cognate aminoacyl-transfer RNA (tRNA) molecules. The large subunit (LSU) contains the ribosomal catalytic site termed the peptidyl transferase center (PTC), which catalyzes the formation of peptide bonds, thereby polymerizing the amino acids delivered by tRNAs into a polypeptide chain. The nascent polypeptides leave the ribosome through a tunnel in the LSU and interact with protein factors that function in enzymatic processing, targeting, and the membrane insertion of nascent chains at the exit of the ribosomal tunnel.</text>
</comment>
<dbReference type="GO" id="GO:0022625">
    <property type="term" value="C:cytosolic large ribosomal subunit"/>
    <property type="evidence" value="ECO:0007669"/>
    <property type="project" value="TreeGrafter"/>
</dbReference>
<dbReference type="Pfam" id="PF00467">
    <property type="entry name" value="KOW"/>
    <property type="match status" value="1"/>
</dbReference>
<evidence type="ECO:0000256" key="2">
    <source>
        <dbReference type="ARBA" id="ARBA00004496"/>
    </source>
</evidence>
<dbReference type="Gene3D" id="6.10.250.2270">
    <property type="match status" value="1"/>
</dbReference>
<dbReference type="GO" id="GO:0003723">
    <property type="term" value="F:RNA binding"/>
    <property type="evidence" value="ECO:0007669"/>
    <property type="project" value="InterPro"/>
</dbReference>
<dbReference type="PANTHER" id="PTHR11127:SF2">
    <property type="entry name" value="LARGE RIBOSOMAL SUBUNIT PROTEIN EL14"/>
    <property type="match status" value="1"/>
</dbReference>
<proteinExistence type="inferred from homology"/>
<dbReference type="InterPro" id="IPR005824">
    <property type="entry name" value="KOW"/>
</dbReference>
<evidence type="ECO:0000313" key="9">
    <source>
        <dbReference type="EMBL" id="KAF5105030.1"/>
    </source>
</evidence>
<sequence length="139" mass="15303">MSTQTTVKASNWRFVEIGRVVLVNKGAYAGKLATIVEIIDHKRVLIDGPTTGVPRQGVALAHVVLTPHVVAKLPRAARSSAVAKKWEASEIDAKWAKSAWAQKIAQRQRRAALSDFERFQVLLLKKQQRLAVNKAATKA</sequence>
<evidence type="ECO:0000313" key="8">
    <source>
        <dbReference type="EMBL" id="CDO55568.1"/>
    </source>
</evidence>
<evidence type="ECO:0000256" key="1">
    <source>
        <dbReference type="ARBA" id="ARBA00004021"/>
    </source>
</evidence>
<dbReference type="SUPFAM" id="SSF50104">
    <property type="entry name" value="Translation proteins SH3-like domain"/>
    <property type="match status" value="1"/>
</dbReference>
<comment type="similarity">
    <text evidence="3">Belongs to the eukaryotic ribosomal protein eL14 family.</text>
</comment>
<keyword evidence="10" id="KW-1185">Reference proteome</keyword>
<feature type="domain" description="KOW" evidence="7">
    <location>
        <begin position="14"/>
        <end position="41"/>
    </location>
</feature>
<dbReference type="Pfam" id="PF01929">
    <property type="entry name" value="Ribosomal_L14e"/>
    <property type="match status" value="1"/>
</dbReference>
<dbReference type="EMBL" id="QQZK01000002">
    <property type="protein sequence ID" value="KAF5105030.1"/>
    <property type="molecule type" value="Genomic_DNA"/>
</dbReference>
<evidence type="ECO:0000256" key="6">
    <source>
        <dbReference type="ARBA" id="ARBA00023274"/>
    </source>
</evidence>
<dbReference type="GO" id="GO:0006412">
    <property type="term" value="P:translation"/>
    <property type="evidence" value="ECO:0007669"/>
    <property type="project" value="InterPro"/>
</dbReference>
<dbReference type="Gene3D" id="2.30.30.30">
    <property type="match status" value="1"/>
</dbReference>
<dbReference type="STRING" id="1173061.A0A0J9XF92"/>
<keyword evidence="4" id="KW-0963">Cytoplasm</keyword>
<evidence type="ECO:0000259" key="7">
    <source>
        <dbReference type="SMART" id="SM00739"/>
    </source>
</evidence>
<dbReference type="CDD" id="cd23702">
    <property type="entry name" value="eL14"/>
    <property type="match status" value="1"/>
</dbReference>
<dbReference type="OrthoDB" id="1875589at2759"/>
<dbReference type="PANTHER" id="PTHR11127">
    <property type="entry name" value="60S RIBOSOMAL PROTEIN L14"/>
    <property type="match status" value="1"/>
</dbReference>
<protein>
    <submittedName>
        <fullName evidence="8">Similar to Saccharomyces cerevisiae YKL006W RPL14A N-terminally acetylated protein component of the large (60S) ribosomal subunit</fullName>
    </submittedName>
</protein>
<dbReference type="GO" id="GO:0003735">
    <property type="term" value="F:structural constituent of ribosome"/>
    <property type="evidence" value="ECO:0007669"/>
    <property type="project" value="InterPro"/>
</dbReference>
<dbReference type="InterPro" id="IPR014722">
    <property type="entry name" value="Rib_uL2_dom2"/>
</dbReference>
<dbReference type="InterPro" id="IPR008991">
    <property type="entry name" value="Translation_prot_SH3-like_sf"/>
</dbReference>
<dbReference type="GO" id="GO:0042273">
    <property type="term" value="P:ribosomal large subunit biogenesis"/>
    <property type="evidence" value="ECO:0007669"/>
    <property type="project" value="TreeGrafter"/>
</dbReference>
<keyword evidence="5" id="KW-0689">Ribosomal protein</keyword>
<comment type="caution">
    <text evidence="8">The sequence shown here is derived from an EMBL/GenBank/DDBJ whole genome shotgun (WGS) entry which is preliminary data.</text>
</comment>
<reference evidence="9" key="2">
    <citation type="journal article" date="2020" name="Front. Microbiol.">
        <title>Phenotypic and Genetic Characterization of the Cheese Ripening Yeast Geotrichum candidum.</title>
        <authorList>
            <person name="Perkins V."/>
            <person name="Vignola S."/>
            <person name="Lessard M.H."/>
            <person name="Plante P.L."/>
            <person name="Corbeil J."/>
            <person name="Dugat-Bony E."/>
            <person name="Frenette M."/>
            <person name="Labrie S."/>
        </authorList>
    </citation>
    <scope>NUCLEOTIDE SEQUENCE</scope>
    <source>
        <strain evidence="9">LMA-70</strain>
    </source>
</reference>
<organism evidence="8 10">
    <name type="scientific">Geotrichum candidum</name>
    <name type="common">Oospora lactis</name>
    <name type="synonym">Dipodascus geotrichum</name>
    <dbReference type="NCBI Taxonomy" id="1173061"/>
    <lineage>
        <taxon>Eukaryota</taxon>
        <taxon>Fungi</taxon>
        <taxon>Dikarya</taxon>
        <taxon>Ascomycota</taxon>
        <taxon>Saccharomycotina</taxon>
        <taxon>Dipodascomycetes</taxon>
        <taxon>Dipodascales</taxon>
        <taxon>Dipodascaceae</taxon>
        <taxon>Geotrichum</taxon>
    </lineage>
</organism>
<dbReference type="Proteomes" id="UP000242525">
    <property type="component" value="Unassembled WGS sequence"/>
</dbReference>
<evidence type="ECO:0000256" key="4">
    <source>
        <dbReference type="ARBA" id="ARBA00022490"/>
    </source>
</evidence>
<accession>A0A0J9XF92</accession>
<reference evidence="9" key="3">
    <citation type="submission" date="2020-01" db="EMBL/GenBank/DDBJ databases">
        <authorList>
            <person name="Perkins V."/>
            <person name="Lessard M.-H."/>
            <person name="Dugat-Bony E."/>
            <person name="Frenette M."/>
            <person name="Labrie S."/>
        </authorList>
    </citation>
    <scope>NUCLEOTIDE SEQUENCE</scope>
    <source>
        <strain evidence="9">LMA-70</strain>
    </source>
</reference>
<evidence type="ECO:0000256" key="5">
    <source>
        <dbReference type="ARBA" id="ARBA00022980"/>
    </source>
</evidence>
<dbReference type="EMBL" id="CCBN010000011">
    <property type="protein sequence ID" value="CDO55568.1"/>
    <property type="molecule type" value="Genomic_DNA"/>
</dbReference>
<comment type="subcellular location">
    <subcellularLocation>
        <location evidence="2">Cytoplasm</location>
    </subcellularLocation>
</comment>
<dbReference type="InterPro" id="IPR002784">
    <property type="entry name" value="Ribosomal_eL14_dom"/>
</dbReference>
<dbReference type="SMART" id="SM00739">
    <property type="entry name" value="KOW"/>
    <property type="match status" value="1"/>
</dbReference>
<dbReference type="AlphaFoldDB" id="A0A0J9XF92"/>